<accession>A0A016W9E4</accession>
<organism evidence="1 2">
    <name type="scientific">Ancylostoma ceylanicum</name>
    <dbReference type="NCBI Taxonomy" id="53326"/>
    <lineage>
        <taxon>Eukaryota</taxon>
        <taxon>Metazoa</taxon>
        <taxon>Ecdysozoa</taxon>
        <taxon>Nematoda</taxon>
        <taxon>Chromadorea</taxon>
        <taxon>Rhabditida</taxon>
        <taxon>Rhabditina</taxon>
        <taxon>Rhabditomorpha</taxon>
        <taxon>Strongyloidea</taxon>
        <taxon>Ancylostomatidae</taxon>
        <taxon>Ancylostomatinae</taxon>
        <taxon>Ancylostoma</taxon>
    </lineage>
</organism>
<keyword evidence="2" id="KW-1185">Reference proteome</keyword>
<reference evidence="2" key="1">
    <citation type="journal article" date="2015" name="Nat. Genet.">
        <title>The genome and transcriptome of the zoonotic hookworm Ancylostoma ceylanicum identify infection-specific gene families.</title>
        <authorList>
            <person name="Schwarz E.M."/>
            <person name="Hu Y."/>
            <person name="Antoshechkin I."/>
            <person name="Miller M.M."/>
            <person name="Sternberg P.W."/>
            <person name="Aroian R.V."/>
        </authorList>
    </citation>
    <scope>NUCLEOTIDE SEQUENCE</scope>
    <source>
        <strain evidence="2">HY135</strain>
    </source>
</reference>
<gene>
    <name evidence="1" type="primary">Acey_s1016.g3400</name>
    <name evidence="1" type="ORF">Y032_1016g3400</name>
</gene>
<dbReference type="AlphaFoldDB" id="A0A016W9E4"/>
<sequence length="71" mass="7718">MITKKGVSGVKGISSTDGRVDKAADSQSIVIMTREHPQGIQAMRSTLMVAFDVRLTHASIIKFPCGMRKDI</sequence>
<proteinExistence type="predicted"/>
<name>A0A016W9E4_9BILA</name>
<evidence type="ECO:0000313" key="2">
    <source>
        <dbReference type="Proteomes" id="UP000024635"/>
    </source>
</evidence>
<protein>
    <submittedName>
        <fullName evidence="1">Uncharacterized protein</fullName>
    </submittedName>
</protein>
<dbReference type="Proteomes" id="UP000024635">
    <property type="component" value="Unassembled WGS sequence"/>
</dbReference>
<evidence type="ECO:0000313" key="1">
    <source>
        <dbReference type="EMBL" id="EYC35603.1"/>
    </source>
</evidence>
<dbReference type="EMBL" id="JARK01000616">
    <property type="protein sequence ID" value="EYC35603.1"/>
    <property type="molecule type" value="Genomic_DNA"/>
</dbReference>
<comment type="caution">
    <text evidence="1">The sequence shown here is derived from an EMBL/GenBank/DDBJ whole genome shotgun (WGS) entry which is preliminary data.</text>
</comment>